<organism evidence="2 5">
    <name type="scientific">Caldisericum exile</name>
    <dbReference type="NCBI Taxonomy" id="693075"/>
    <lineage>
        <taxon>Bacteria</taxon>
        <taxon>Pseudomonadati</taxon>
        <taxon>Caldisericota/Cryosericota group</taxon>
        <taxon>Caldisericota</taxon>
        <taxon>Caldisericia</taxon>
        <taxon>Caldisericales</taxon>
        <taxon>Caldisericaceae</taxon>
        <taxon>Caldisericum</taxon>
    </lineage>
</organism>
<dbReference type="Proteomes" id="UP000236910">
    <property type="component" value="Unassembled WGS sequence"/>
</dbReference>
<dbReference type="PANTHER" id="PTHR36304">
    <property type="entry name" value="DOMAIN GTPASE-ACTIVATING PROTEIN, PUTATIVE-RELATED-RELATED"/>
    <property type="match status" value="1"/>
</dbReference>
<reference evidence="4 5" key="1">
    <citation type="submission" date="2018-01" db="EMBL/GenBank/DDBJ databases">
        <title>Metagenomic assembled genomes from two thermal pools in the Uzon Caldera, Kamchatka, Russia.</title>
        <authorList>
            <person name="Wilkins L."/>
            <person name="Ettinger C."/>
        </authorList>
    </citation>
    <scope>NUCLEOTIDE SEQUENCE [LARGE SCALE GENOMIC DNA]</scope>
    <source>
        <strain evidence="3">ARK-10</strain>
        <strain evidence="2">ZAV-07</strain>
    </source>
</reference>
<evidence type="ECO:0000313" key="5">
    <source>
        <dbReference type="Proteomes" id="UP000237040"/>
    </source>
</evidence>
<feature type="domain" description="PatA-like N-terminal" evidence="1">
    <location>
        <begin position="4"/>
        <end position="99"/>
    </location>
</feature>
<dbReference type="EMBL" id="PNIX01000123">
    <property type="protein sequence ID" value="PMP83257.1"/>
    <property type="molecule type" value="Genomic_DNA"/>
</dbReference>
<comment type="caution">
    <text evidence="2">The sequence shown here is derived from an EMBL/GenBank/DDBJ whole genome shotgun (WGS) entry which is preliminary data.</text>
</comment>
<dbReference type="PANTHER" id="PTHR36304:SF4">
    <property type="entry name" value="DUF4388 DOMAIN-CONTAINING PROTEIN"/>
    <property type="match status" value="1"/>
</dbReference>
<evidence type="ECO:0000313" key="4">
    <source>
        <dbReference type="Proteomes" id="UP000236910"/>
    </source>
</evidence>
<dbReference type="Proteomes" id="UP000237040">
    <property type="component" value="Unassembled WGS sequence"/>
</dbReference>
<dbReference type="AlphaFoldDB" id="A0A2J6WF22"/>
<sequence>MALQGNLSDFKLEEVIQSISTSKKSGKLEVDGVMGMYGIYFSNGEIVHANGPFSIGEEAILDVFLEINGTFSFITNIVLPPRTIKKDLFDIIATGINLREENIDILKKITKKTKMLPNTKNDTNGIELSKDEIKLLKYILDGTPISTIMEEMSMSYLKFLEVLKGLLKKEIVILGG</sequence>
<dbReference type="EMBL" id="PNIL01000028">
    <property type="protein sequence ID" value="PMP68086.1"/>
    <property type="molecule type" value="Genomic_DNA"/>
</dbReference>
<proteinExistence type="predicted"/>
<evidence type="ECO:0000259" key="1">
    <source>
        <dbReference type="Pfam" id="PF14332"/>
    </source>
</evidence>
<gene>
    <name evidence="3" type="ORF">C0175_02055</name>
    <name evidence="2" type="ORF">C0189_01955</name>
</gene>
<dbReference type="InterPro" id="IPR025497">
    <property type="entry name" value="PatA-like_N"/>
</dbReference>
<evidence type="ECO:0000313" key="3">
    <source>
        <dbReference type="EMBL" id="PMP83257.1"/>
    </source>
</evidence>
<accession>A0A2J6WF22</accession>
<protein>
    <recommendedName>
        <fullName evidence="1">PatA-like N-terminal domain-containing protein</fullName>
    </recommendedName>
</protein>
<name>A0A2J6WF22_9BACT</name>
<dbReference type="RefSeq" id="WP_424586831.1">
    <property type="nucleotide sequence ID" value="NZ_JBNATC010000015.1"/>
</dbReference>
<evidence type="ECO:0000313" key="2">
    <source>
        <dbReference type="EMBL" id="PMP68086.1"/>
    </source>
</evidence>
<dbReference type="Pfam" id="PF14332">
    <property type="entry name" value="DUF4388"/>
    <property type="match status" value="1"/>
</dbReference>